<comment type="caution">
    <text evidence="1">The sequence shown here is derived from an EMBL/GenBank/DDBJ whole genome shotgun (WGS) entry which is preliminary data.</text>
</comment>
<protein>
    <submittedName>
        <fullName evidence="1">Uncharacterized protein</fullName>
    </submittedName>
</protein>
<dbReference type="EMBL" id="AZIL01001412">
    <property type="protein sequence ID" value="EWM23926.1"/>
    <property type="molecule type" value="Genomic_DNA"/>
</dbReference>
<dbReference type="OrthoDB" id="196636at2759"/>
<accession>W7TTN8</accession>
<reference evidence="1 2" key="1">
    <citation type="journal article" date="2014" name="Mol. Plant">
        <title>Chromosome Scale Genome Assembly and Transcriptome Profiling of Nannochloropsis gaditana in Nitrogen Depletion.</title>
        <authorList>
            <person name="Corteggiani Carpinelli E."/>
            <person name="Telatin A."/>
            <person name="Vitulo N."/>
            <person name="Forcato C."/>
            <person name="D'Angelo M."/>
            <person name="Schiavon R."/>
            <person name="Vezzi A."/>
            <person name="Giacometti G.M."/>
            <person name="Morosinotto T."/>
            <person name="Valle G."/>
        </authorList>
    </citation>
    <scope>NUCLEOTIDE SEQUENCE [LARGE SCALE GENOMIC DNA]</scope>
    <source>
        <strain evidence="1 2">B-31</strain>
    </source>
</reference>
<organism evidence="1 2">
    <name type="scientific">Nannochloropsis gaditana</name>
    <dbReference type="NCBI Taxonomy" id="72520"/>
    <lineage>
        <taxon>Eukaryota</taxon>
        <taxon>Sar</taxon>
        <taxon>Stramenopiles</taxon>
        <taxon>Ochrophyta</taxon>
        <taxon>Eustigmatophyceae</taxon>
        <taxon>Eustigmatales</taxon>
        <taxon>Monodopsidaceae</taxon>
        <taxon>Nannochloropsis</taxon>
    </lineage>
</organism>
<name>W7TTN8_9STRA</name>
<keyword evidence="2" id="KW-1185">Reference proteome</keyword>
<evidence type="ECO:0000313" key="2">
    <source>
        <dbReference type="Proteomes" id="UP000019335"/>
    </source>
</evidence>
<gene>
    <name evidence="1" type="ORF">Naga_100082g21</name>
</gene>
<evidence type="ECO:0000313" key="1">
    <source>
        <dbReference type="EMBL" id="EWM23926.1"/>
    </source>
</evidence>
<dbReference type="AlphaFoldDB" id="W7TTN8"/>
<dbReference type="Proteomes" id="UP000019335">
    <property type="component" value="Chromosome 15"/>
</dbReference>
<proteinExistence type="predicted"/>
<sequence>MLLPSLAKRFLGLGCAMETAAAVSAATIKNRRPYIAVCGMQRFFSDGGGGGAMGGDGGGSITYSGGQATSGQGGFYGAGGARANKTQTKHRPEAVAHAADIKSLRMLMEEVEELEVQLRSADELPKQISIKSAIKKKASGRDMTELLKRLELKGQPVWGLSVSERDLVKEARRRFNSC</sequence>